<dbReference type="EMBL" id="JAFCNB010000005">
    <property type="protein sequence ID" value="MBP2704392.1"/>
    <property type="molecule type" value="Genomic_DNA"/>
</dbReference>
<name>A0A940WJG7_9ACTN</name>
<dbReference type="Proteomes" id="UP000674234">
    <property type="component" value="Unassembled WGS sequence"/>
</dbReference>
<accession>A0A940WJG7</accession>
<sequence length="293" mass="30477">MPQPVYPTYVVDGVALDAPGWYLAKETRRRPLPGVRGVSVEVPGRAGQLPIVGLDADTTTLALTLWVTAVRPDGSDGDLPDLEANLDALFAVFGVRHRLLDIRHLPAAGIERQADATVLAQAEPDMDVPGRRAKLPILLTIPGVYWRDVAPSTWSSGLPATGQAVSPLAGSTAPITDALLRFTGPATNPAMTDAVTGVTVAYTGALTGSQRLLVDCGRMRAARVTSDTWDLSAGTDVTGGVSSTGPGSASRWLHLTPGISGTDPYSRAVTVTATGSGTSGASLVEIRARRAHL</sequence>
<organism evidence="1 2">
    <name type="scientific">Microbispora oryzae</name>
    <dbReference type="NCBI Taxonomy" id="2806554"/>
    <lineage>
        <taxon>Bacteria</taxon>
        <taxon>Bacillati</taxon>
        <taxon>Actinomycetota</taxon>
        <taxon>Actinomycetes</taxon>
        <taxon>Streptosporangiales</taxon>
        <taxon>Streptosporangiaceae</taxon>
        <taxon>Microbispora</taxon>
    </lineage>
</organism>
<evidence type="ECO:0000313" key="1">
    <source>
        <dbReference type="EMBL" id="MBP2704392.1"/>
    </source>
</evidence>
<proteinExistence type="predicted"/>
<reference evidence="1" key="1">
    <citation type="submission" date="2021-02" db="EMBL/GenBank/DDBJ databases">
        <title>Draft genome sequence of Microbispora sp. RL4-1S isolated from rice leaves in Thailand.</title>
        <authorList>
            <person name="Muangham S."/>
            <person name="Duangmal K."/>
        </authorList>
    </citation>
    <scope>NUCLEOTIDE SEQUENCE</scope>
    <source>
        <strain evidence="1">RL4-1S</strain>
    </source>
</reference>
<dbReference type="RefSeq" id="WP_210155697.1">
    <property type="nucleotide sequence ID" value="NZ_JAFCNB010000005.1"/>
</dbReference>
<protein>
    <recommendedName>
        <fullName evidence="3">Tail protein</fullName>
    </recommendedName>
</protein>
<comment type="caution">
    <text evidence="1">The sequence shown here is derived from an EMBL/GenBank/DDBJ whole genome shotgun (WGS) entry which is preliminary data.</text>
</comment>
<gene>
    <name evidence="1" type="ORF">JOL79_11265</name>
</gene>
<evidence type="ECO:0008006" key="3">
    <source>
        <dbReference type="Google" id="ProtNLM"/>
    </source>
</evidence>
<evidence type="ECO:0000313" key="2">
    <source>
        <dbReference type="Proteomes" id="UP000674234"/>
    </source>
</evidence>
<keyword evidence="2" id="KW-1185">Reference proteome</keyword>
<dbReference type="AlphaFoldDB" id="A0A940WJG7"/>